<dbReference type="FunFam" id="3.80.10.10:FF:000095">
    <property type="entry name" value="LRR receptor-like serine/threonine-protein kinase GSO1"/>
    <property type="match status" value="1"/>
</dbReference>
<dbReference type="PROSITE" id="PS51450">
    <property type="entry name" value="LRR"/>
    <property type="match status" value="2"/>
</dbReference>
<feature type="chain" id="PRO_5041997282" description="non-specific serine/threonine protein kinase" evidence="24">
    <location>
        <begin position="28"/>
        <end position="1002"/>
    </location>
</feature>
<evidence type="ECO:0000256" key="4">
    <source>
        <dbReference type="ARBA" id="ARBA00012513"/>
    </source>
</evidence>
<dbReference type="Gene3D" id="3.30.200.20">
    <property type="entry name" value="Phosphorylase Kinase, domain 1"/>
    <property type="match status" value="1"/>
</dbReference>
<evidence type="ECO:0000256" key="10">
    <source>
        <dbReference type="ARBA" id="ARBA00022692"/>
    </source>
</evidence>
<keyword evidence="11 24" id="KW-0732">Signal</keyword>
<sequence length="1002" mass="110434">MTTTTLHIPLAIFLLISIQIHFHGVLCDDKYALLSFKSQVSDPHNSLSSWNSNSTICSWHGVSCSNNTNRVQSLSLTQLDLSGNLPCSLFNLTSLQSLDLSCNAFHGHLPLELSNLSLLNVIKLAANNLSGTLPSQFSLLHQLHVLDLSLNKLSGQIPPEFGNLTSLNILSLARNYLSREIPTELGNLHNLSQLQLSENYFSGDFPISIFNISSLTFLSVTQNQLSGKLPPHIGHSLPNLRRLDLANNSFGGLIPFSISNASSLEEIDLTHNEFHGYLPLFSNMSNLTRLVLSNNHLSSRPSGNSEFFDSLTNSPKLKILMINSNQFVGELPKTIANLSTTLEQFCVSYNSFSGSIPLGIGKLQNLVSLSLEGNHFTREIPRDIGSLNKLVNLDLHKNQLSGEIPDMFGNFTQLFILALHNNNLFARIPSSIVQCQRLNYLNLQMNKLHGTIPDGIFRLSGLTILSFAGNTLHGSLPSEVNSMQQLQYLDLSNNLMTGHIPKEIDGCTGLLMLQLSRNNFSGPIPSTLGNLESLETLDLSSNNLTGPIPSTLEKLRFLVKLNLSFNHLVGEVPQKGVFMNLTQVTLQGNSKLCSPNKEVAERLRIIRCVKGKRHDTRFLLSLILAVTGASVLCFSIFCLVWKRKKEKKDEKTSFSISPLKGIPQNISFSDIRRATNNFASENLIGSGGFGFVYKGVFSINQRETSLAVKVLDLKLSKASQSFVAECEALKNVRHRNLVKLITSCSSIDHKGDEFKALVMQFMTNGNLDRWLYPKDEESGPSTLSFLHRLNIAIDIAHAMDYLHHDCDPPVVHCDLKPGNVLLDETMVAHIGDFGLARLLLSQDLLESVTLGLKGTIGYIPPEYGVGGKASTLGDVYSFGILLLEMFIGKRPTDEKFKDGLSLEKFAAAMDENQIVNAVEAKLFNDFEWSTTPSSSTGGFRSEEDSSDNYDGSFRLSQRKAGECVAAVIRVGLSCAAEMPTNRLTMREALKKLQAIRQTLLAV</sequence>
<gene>
    <name evidence="26" type="ORF">QN277_015599</name>
</gene>
<evidence type="ECO:0000256" key="22">
    <source>
        <dbReference type="PROSITE-ProRule" id="PRU10141"/>
    </source>
</evidence>
<evidence type="ECO:0000256" key="19">
    <source>
        <dbReference type="ARBA" id="ARBA00023180"/>
    </source>
</evidence>
<keyword evidence="15 22" id="KW-0067">ATP-binding</keyword>
<keyword evidence="17 23" id="KW-0472">Membrane</keyword>
<dbReference type="PROSITE" id="PS00107">
    <property type="entry name" value="PROTEIN_KINASE_ATP"/>
    <property type="match status" value="1"/>
</dbReference>
<dbReference type="InterPro" id="IPR051716">
    <property type="entry name" value="Plant_RL_S/T_kinase"/>
</dbReference>
<feature type="binding site" evidence="22">
    <location>
        <position position="709"/>
    </location>
    <ligand>
        <name>ATP</name>
        <dbReference type="ChEBI" id="CHEBI:30616"/>
    </ligand>
</feature>
<keyword evidence="6" id="KW-0723">Serine/threonine-protein kinase</keyword>
<feature type="transmembrane region" description="Helical" evidence="23">
    <location>
        <begin position="618"/>
        <end position="641"/>
    </location>
</feature>
<dbReference type="SMART" id="SM00220">
    <property type="entry name" value="S_TKc"/>
    <property type="match status" value="1"/>
</dbReference>
<evidence type="ECO:0000256" key="13">
    <source>
        <dbReference type="ARBA" id="ARBA00022741"/>
    </source>
</evidence>
<proteinExistence type="inferred from homology"/>
<dbReference type="PANTHER" id="PTHR48053:SF126">
    <property type="entry name" value="MDIS1-INTERACTING RECEPTOR LIKE KINASE 2-LIKE ISOFORM X1"/>
    <property type="match status" value="1"/>
</dbReference>
<evidence type="ECO:0000256" key="2">
    <source>
        <dbReference type="ARBA" id="ARBA00004479"/>
    </source>
</evidence>
<evidence type="ECO:0000256" key="1">
    <source>
        <dbReference type="ARBA" id="ARBA00004162"/>
    </source>
</evidence>
<keyword evidence="5" id="KW-1003">Cell membrane</keyword>
<comment type="subcellular location">
    <subcellularLocation>
        <location evidence="1">Cell membrane</location>
        <topology evidence="1">Single-pass membrane protein</topology>
    </subcellularLocation>
    <subcellularLocation>
        <location evidence="2">Membrane</location>
        <topology evidence="2">Single-pass type I membrane protein</topology>
    </subcellularLocation>
</comment>
<dbReference type="InterPro" id="IPR001611">
    <property type="entry name" value="Leu-rich_rpt"/>
</dbReference>
<comment type="similarity">
    <text evidence="3">Belongs to the protein kinase superfamily. Ser/Thr protein kinase family.</text>
</comment>
<keyword evidence="27" id="KW-1185">Reference proteome</keyword>
<dbReference type="FunFam" id="1.10.510.10:FF:000358">
    <property type="entry name" value="Putative leucine-rich repeat receptor-like serine/threonine-protein kinase"/>
    <property type="match status" value="1"/>
</dbReference>
<name>A0AAE1MU52_9FABA</name>
<reference evidence="26" key="1">
    <citation type="submission" date="2023-10" db="EMBL/GenBank/DDBJ databases">
        <title>Chromosome-level genome of the transformable northern wattle, Acacia crassicarpa.</title>
        <authorList>
            <person name="Massaro I."/>
            <person name="Sinha N.R."/>
            <person name="Poethig S."/>
            <person name="Leichty A.R."/>
        </authorList>
    </citation>
    <scope>NUCLEOTIDE SEQUENCE</scope>
    <source>
        <strain evidence="26">Acra3RX</strain>
        <tissue evidence="26">Leaf</tissue>
    </source>
</reference>
<evidence type="ECO:0000256" key="8">
    <source>
        <dbReference type="ARBA" id="ARBA00022614"/>
    </source>
</evidence>
<dbReference type="Pfam" id="PF13855">
    <property type="entry name" value="LRR_8"/>
    <property type="match status" value="2"/>
</dbReference>
<evidence type="ECO:0000256" key="18">
    <source>
        <dbReference type="ARBA" id="ARBA00023170"/>
    </source>
</evidence>
<organism evidence="26 27">
    <name type="scientific">Acacia crassicarpa</name>
    <name type="common">northern wattle</name>
    <dbReference type="NCBI Taxonomy" id="499986"/>
    <lineage>
        <taxon>Eukaryota</taxon>
        <taxon>Viridiplantae</taxon>
        <taxon>Streptophyta</taxon>
        <taxon>Embryophyta</taxon>
        <taxon>Tracheophyta</taxon>
        <taxon>Spermatophyta</taxon>
        <taxon>Magnoliopsida</taxon>
        <taxon>eudicotyledons</taxon>
        <taxon>Gunneridae</taxon>
        <taxon>Pentapetalae</taxon>
        <taxon>rosids</taxon>
        <taxon>fabids</taxon>
        <taxon>Fabales</taxon>
        <taxon>Fabaceae</taxon>
        <taxon>Caesalpinioideae</taxon>
        <taxon>mimosoid clade</taxon>
        <taxon>Acacieae</taxon>
        <taxon>Acacia</taxon>
    </lineage>
</organism>
<dbReference type="InterPro" id="IPR003591">
    <property type="entry name" value="Leu-rich_rpt_typical-subtyp"/>
</dbReference>
<evidence type="ECO:0000256" key="20">
    <source>
        <dbReference type="ARBA" id="ARBA00047899"/>
    </source>
</evidence>
<keyword evidence="8" id="KW-0433">Leucine-rich repeat</keyword>
<protein>
    <recommendedName>
        <fullName evidence="4">non-specific serine/threonine protein kinase</fullName>
        <ecNumber evidence="4">2.7.11.1</ecNumber>
    </recommendedName>
</protein>
<dbReference type="InterPro" id="IPR008271">
    <property type="entry name" value="Ser/Thr_kinase_AS"/>
</dbReference>
<feature type="signal peptide" evidence="24">
    <location>
        <begin position="1"/>
        <end position="27"/>
    </location>
</feature>
<evidence type="ECO:0000256" key="5">
    <source>
        <dbReference type="ARBA" id="ARBA00022475"/>
    </source>
</evidence>
<evidence type="ECO:0000259" key="25">
    <source>
        <dbReference type="PROSITE" id="PS50011"/>
    </source>
</evidence>
<dbReference type="PROSITE" id="PS50011">
    <property type="entry name" value="PROTEIN_KINASE_DOM"/>
    <property type="match status" value="1"/>
</dbReference>
<evidence type="ECO:0000256" key="17">
    <source>
        <dbReference type="ARBA" id="ARBA00023136"/>
    </source>
</evidence>
<keyword evidence="18" id="KW-0675">Receptor</keyword>
<evidence type="ECO:0000256" key="11">
    <source>
        <dbReference type="ARBA" id="ARBA00022729"/>
    </source>
</evidence>
<dbReference type="GO" id="GO:0005886">
    <property type="term" value="C:plasma membrane"/>
    <property type="evidence" value="ECO:0007669"/>
    <property type="project" value="UniProtKB-SubCell"/>
</dbReference>
<dbReference type="GO" id="GO:0005524">
    <property type="term" value="F:ATP binding"/>
    <property type="evidence" value="ECO:0007669"/>
    <property type="project" value="UniProtKB-UniRule"/>
</dbReference>
<comment type="catalytic activity">
    <reaction evidence="20">
        <text>L-threonyl-[protein] + ATP = O-phospho-L-threonyl-[protein] + ADP + H(+)</text>
        <dbReference type="Rhea" id="RHEA:46608"/>
        <dbReference type="Rhea" id="RHEA-COMP:11060"/>
        <dbReference type="Rhea" id="RHEA-COMP:11605"/>
        <dbReference type="ChEBI" id="CHEBI:15378"/>
        <dbReference type="ChEBI" id="CHEBI:30013"/>
        <dbReference type="ChEBI" id="CHEBI:30616"/>
        <dbReference type="ChEBI" id="CHEBI:61977"/>
        <dbReference type="ChEBI" id="CHEBI:456216"/>
        <dbReference type="EC" id="2.7.11.1"/>
    </reaction>
</comment>
<keyword evidence="10 23" id="KW-0812">Transmembrane</keyword>
<dbReference type="Gene3D" id="3.80.10.10">
    <property type="entry name" value="Ribonuclease Inhibitor"/>
    <property type="match status" value="3"/>
</dbReference>
<evidence type="ECO:0000256" key="12">
    <source>
        <dbReference type="ARBA" id="ARBA00022737"/>
    </source>
</evidence>
<keyword evidence="7" id="KW-0597">Phosphoprotein</keyword>
<dbReference type="Proteomes" id="UP001293593">
    <property type="component" value="Unassembled WGS sequence"/>
</dbReference>
<evidence type="ECO:0000256" key="15">
    <source>
        <dbReference type="ARBA" id="ARBA00022840"/>
    </source>
</evidence>
<evidence type="ECO:0000256" key="7">
    <source>
        <dbReference type="ARBA" id="ARBA00022553"/>
    </source>
</evidence>
<dbReference type="FunFam" id="3.30.200.20:FF:000432">
    <property type="entry name" value="LRR receptor-like serine/threonine-protein kinase EFR"/>
    <property type="match status" value="1"/>
</dbReference>
<dbReference type="PANTHER" id="PTHR48053">
    <property type="entry name" value="LEUCINE RICH REPEAT FAMILY PROTEIN, EXPRESSED"/>
    <property type="match status" value="1"/>
</dbReference>
<keyword evidence="13 22" id="KW-0547">Nucleotide-binding</keyword>
<evidence type="ECO:0000256" key="6">
    <source>
        <dbReference type="ARBA" id="ARBA00022527"/>
    </source>
</evidence>
<evidence type="ECO:0000256" key="23">
    <source>
        <dbReference type="SAM" id="Phobius"/>
    </source>
</evidence>
<keyword evidence="12" id="KW-0677">Repeat</keyword>
<dbReference type="FunFam" id="3.80.10.10:FF:000288">
    <property type="entry name" value="LRR receptor-like serine/threonine-protein kinase EFR"/>
    <property type="match status" value="1"/>
</dbReference>
<dbReference type="Gene3D" id="1.10.510.10">
    <property type="entry name" value="Transferase(Phosphotransferase) domain 1"/>
    <property type="match status" value="1"/>
</dbReference>
<dbReference type="Pfam" id="PF00560">
    <property type="entry name" value="LRR_1"/>
    <property type="match status" value="6"/>
</dbReference>
<evidence type="ECO:0000256" key="3">
    <source>
        <dbReference type="ARBA" id="ARBA00008684"/>
    </source>
</evidence>
<dbReference type="Pfam" id="PF08263">
    <property type="entry name" value="LRRNT_2"/>
    <property type="match status" value="1"/>
</dbReference>
<dbReference type="InterPro" id="IPR017441">
    <property type="entry name" value="Protein_kinase_ATP_BS"/>
</dbReference>
<dbReference type="InterPro" id="IPR001245">
    <property type="entry name" value="Ser-Thr/Tyr_kinase_cat_dom"/>
</dbReference>
<dbReference type="InterPro" id="IPR011009">
    <property type="entry name" value="Kinase-like_dom_sf"/>
</dbReference>
<evidence type="ECO:0000256" key="24">
    <source>
        <dbReference type="SAM" id="SignalP"/>
    </source>
</evidence>
<dbReference type="SUPFAM" id="SSF52047">
    <property type="entry name" value="RNI-like"/>
    <property type="match status" value="1"/>
</dbReference>
<evidence type="ECO:0000256" key="21">
    <source>
        <dbReference type="ARBA" id="ARBA00048679"/>
    </source>
</evidence>
<feature type="domain" description="Protein kinase" evidence="25">
    <location>
        <begin position="678"/>
        <end position="1000"/>
    </location>
</feature>
<evidence type="ECO:0000313" key="27">
    <source>
        <dbReference type="Proteomes" id="UP001293593"/>
    </source>
</evidence>
<keyword evidence="14" id="KW-0418">Kinase</keyword>
<evidence type="ECO:0000256" key="9">
    <source>
        <dbReference type="ARBA" id="ARBA00022679"/>
    </source>
</evidence>
<dbReference type="InterPro" id="IPR000719">
    <property type="entry name" value="Prot_kinase_dom"/>
</dbReference>
<keyword evidence="16 23" id="KW-1133">Transmembrane helix</keyword>
<dbReference type="Pfam" id="PF07714">
    <property type="entry name" value="PK_Tyr_Ser-Thr"/>
    <property type="match status" value="1"/>
</dbReference>
<dbReference type="EC" id="2.7.11.1" evidence="4"/>
<keyword evidence="19" id="KW-0325">Glycoprotein</keyword>
<dbReference type="InterPro" id="IPR013210">
    <property type="entry name" value="LRR_N_plant-typ"/>
</dbReference>
<dbReference type="SMART" id="SM00369">
    <property type="entry name" value="LRR_TYP"/>
    <property type="match status" value="12"/>
</dbReference>
<keyword evidence="9" id="KW-0808">Transferase</keyword>
<evidence type="ECO:0000256" key="14">
    <source>
        <dbReference type="ARBA" id="ARBA00022777"/>
    </source>
</evidence>
<dbReference type="SUPFAM" id="SSF52058">
    <property type="entry name" value="L domain-like"/>
    <property type="match status" value="1"/>
</dbReference>
<evidence type="ECO:0000256" key="16">
    <source>
        <dbReference type="ARBA" id="ARBA00022989"/>
    </source>
</evidence>
<dbReference type="EMBL" id="JAWXYG010000003">
    <property type="protein sequence ID" value="KAK4277630.1"/>
    <property type="molecule type" value="Genomic_DNA"/>
</dbReference>
<comment type="catalytic activity">
    <reaction evidence="21">
        <text>L-seryl-[protein] + ATP = O-phospho-L-seryl-[protein] + ADP + H(+)</text>
        <dbReference type="Rhea" id="RHEA:17989"/>
        <dbReference type="Rhea" id="RHEA-COMP:9863"/>
        <dbReference type="Rhea" id="RHEA-COMP:11604"/>
        <dbReference type="ChEBI" id="CHEBI:15378"/>
        <dbReference type="ChEBI" id="CHEBI:29999"/>
        <dbReference type="ChEBI" id="CHEBI:30616"/>
        <dbReference type="ChEBI" id="CHEBI:83421"/>
        <dbReference type="ChEBI" id="CHEBI:456216"/>
        <dbReference type="EC" id="2.7.11.1"/>
    </reaction>
</comment>
<dbReference type="GO" id="GO:0004674">
    <property type="term" value="F:protein serine/threonine kinase activity"/>
    <property type="evidence" value="ECO:0007669"/>
    <property type="project" value="UniProtKB-KW"/>
</dbReference>
<dbReference type="AlphaFoldDB" id="A0AAE1MU52"/>
<dbReference type="PROSITE" id="PS00108">
    <property type="entry name" value="PROTEIN_KINASE_ST"/>
    <property type="match status" value="1"/>
</dbReference>
<dbReference type="SUPFAM" id="SSF56112">
    <property type="entry name" value="Protein kinase-like (PK-like)"/>
    <property type="match status" value="1"/>
</dbReference>
<accession>A0AAE1MU52</accession>
<evidence type="ECO:0000313" key="26">
    <source>
        <dbReference type="EMBL" id="KAK4277630.1"/>
    </source>
</evidence>
<dbReference type="PRINTS" id="PR00019">
    <property type="entry name" value="LEURICHRPT"/>
</dbReference>
<dbReference type="InterPro" id="IPR032675">
    <property type="entry name" value="LRR_dom_sf"/>
</dbReference>
<comment type="caution">
    <text evidence="26">The sequence shown here is derived from an EMBL/GenBank/DDBJ whole genome shotgun (WGS) entry which is preliminary data.</text>
</comment>